<dbReference type="GO" id="GO:0006402">
    <property type="term" value="P:mRNA catabolic process"/>
    <property type="evidence" value="ECO:0007669"/>
    <property type="project" value="TreeGrafter"/>
</dbReference>
<dbReference type="GO" id="GO:0005829">
    <property type="term" value="C:cytosol"/>
    <property type="evidence" value="ECO:0007669"/>
    <property type="project" value="TreeGrafter"/>
</dbReference>
<proteinExistence type="inferred from homology"/>
<protein>
    <recommendedName>
        <fullName evidence="8">Ribonuclease R</fullName>
        <shortName evidence="8">RNase R</shortName>
        <ecNumber evidence="8">3.1.13.1</ecNumber>
    </recommendedName>
</protein>
<evidence type="ECO:0000256" key="2">
    <source>
        <dbReference type="ARBA" id="ARBA00004496"/>
    </source>
</evidence>
<dbReference type="NCBIfam" id="TIGR02063">
    <property type="entry name" value="RNase_R"/>
    <property type="match status" value="1"/>
</dbReference>
<dbReference type="Pfam" id="PF17876">
    <property type="entry name" value="CSD2"/>
    <property type="match status" value="1"/>
</dbReference>
<dbReference type="InterPro" id="IPR011805">
    <property type="entry name" value="RNase_R"/>
</dbReference>
<comment type="subcellular location">
    <subcellularLocation>
        <location evidence="2 8">Cytoplasm</location>
    </subcellularLocation>
</comment>
<dbReference type="GO" id="GO:0008859">
    <property type="term" value="F:exoribonuclease II activity"/>
    <property type="evidence" value="ECO:0007669"/>
    <property type="project" value="UniProtKB-UniRule"/>
</dbReference>
<dbReference type="CDD" id="cd04471">
    <property type="entry name" value="S1_RNase_R"/>
    <property type="match status" value="1"/>
</dbReference>
<dbReference type="Pfam" id="PF00575">
    <property type="entry name" value="S1"/>
    <property type="match status" value="1"/>
</dbReference>
<evidence type="ECO:0000256" key="3">
    <source>
        <dbReference type="ARBA" id="ARBA00022490"/>
    </source>
</evidence>
<keyword evidence="5 8" id="KW-0378">Hydrolase</keyword>
<evidence type="ECO:0000256" key="8">
    <source>
        <dbReference type="HAMAP-Rule" id="MF_01895"/>
    </source>
</evidence>
<dbReference type="InterPro" id="IPR012340">
    <property type="entry name" value="NA-bd_OB-fold"/>
</dbReference>
<dbReference type="PANTHER" id="PTHR23355">
    <property type="entry name" value="RIBONUCLEASE"/>
    <property type="match status" value="1"/>
</dbReference>
<dbReference type="InterPro" id="IPR013223">
    <property type="entry name" value="RNase_B_OB_dom"/>
</dbReference>
<dbReference type="AlphaFoldDB" id="A0A1G2NFS3"/>
<dbReference type="InterPro" id="IPR001900">
    <property type="entry name" value="RNase_II/R"/>
</dbReference>
<gene>
    <name evidence="8" type="primary">rnr</name>
    <name evidence="10" type="ORF">A2928_02385</name>
</gene>
<dbReference type="Pfam" id="PF00773">
    <property type="entry name" value="RNB"/>
    <property type="match status" value="1"/>
</dbReference>
<feature type="domain" description="S1 motif" evidence="9">
    <location>
        <begin position="562"/>
        <end position="643"/>
    </location>
</feature>
<dbReference type="SUPFAM" id="SSF50249">
    <property type="entry name" value="Nucleic acid-binding proteins"/>
    <property type="match status" value="4"/>
</dbReference>
<dbReference type="SMART" id="SM00955">
    <property type="entry name" value="RNB"/>
    <property type="match status" value="1"/>
</dbReference>
<dbReference type="EC" id="3.1.13.1" evidence="8"/>
<comment type="function">
    <text evidence="8">3'-5' exoribonuclease that releases 5'-nucleoside monophosphates and is involved in maturation of structured RNAs.</text>
</comment>
<reference evidence="10 11" key="1">
    <citation type="journal article" date="2016" name="Nat. Commun.">
        <title>Thousands of microbial genomes shed light on interconnected biogeochemical processes in an aquifer system.</title>
        <authorList>
            <person name="Anantharaman K."/>
            <person name="Brown C.T."/>
            <person name="Hug L.A."/>
            <person name="Sharon I."/>
            <person name="Castelle C.J."/>
            <person name="Probst A.J."/>
            <person name="Thomas B.C."/>
            <person name="Singh A."/>
            <person name="Wilkins M.J."/>
            <person name="Karaoz U."/>
            <person name="Brodie E.L."/>
            <person name="Williams K.H."/>
            <person name="Hubbard S.S."/>
            <person name="Banfield J.F."/>
        </authorList>
    </citation>
    <scope>NUCLEOTIDE SEQUENCE [LARGE SCALE GENOMIC DNA]</scope>
</reference>
<dbReference type="Gene3D" id="2.40.50.140">
    <property type="entry name" value="Nucleic acid-binding proteins"/>
    <property type="match status" value="2"/>
</dbReference>
<evidence type="ECO:0000313" key="11">
    <source>
        <dbReference type="Proteomes" id="UP000176221"/>
    </source>
</evidence>
<evidence type="ECO:0000256" key="5">
    <source>
        <dbReference type="ARBA" id="ARBA00022801"/>
    </source>
</evidence>
<dbReference type="InterPro" id="IPR003029">
    <property type="entry name" value="S1_domain"/>
</dbReference>
<evidence type="ECO:0000313" key="10">
    <source>
        <dbReference type="EMBL" id="OHA34924.1"/>
    </source>
</evidence>
<dbReference type="Proteomes" id="UP000176221">
    <property type="component" value="Unassembled WGS sequence"/>
</dbReference>
<evidence type="ECO:0000256" key="6">
    <source>
        <dbReference type="ARBA" id="ARBA00022839"/>
    </source>
</evidence>
<dbReference type="EMBL" id="MHRX01000003">
    <property type="protein sequence ID" value="OHA34924.1"/>
    <property type="molecule type" value="Genomic_DNA"/>
</dbReference>
<keyword evidence="4 8" id="KW-0540">Nuclease</keyword>
<dbReference type="Pfam" id="PF08206">
    <property type="entry name" value="OB_RNB"/>
    <property type="match status" value="1"/>
</dbReference>
<dbReference type="InterPro" id="IPR040476">
    <property type="entry name" value="CSD2"/>
</dbReference>
<dbReference type="InterPro" id="IPR004476">
    <property type="entry name" value="RNase_II/RNase_R"/>
</dbReference>
<comment type="caution">
    <text evidence="10">The sequence shown here is derived from an EMBL/GenBank/DDBJ whole genome shotgun (WGS) entry which is preliminary data.</text>
</comment>
<sequence>MKNPNSTGNRSLSHVVSVISMTGKGVGYISQDKGDDIEIQPERTRGAMHGDEVRVEIIRDPRARRIQGNVLEITKRAKNRFVGTVVEKDRVLSLKADDRKVTRIITLDESARSAIGFKVLAEISNWSDPLTAKVVQIIGKPGEHNTEITSIVLDKGFDVVFPQGVEEEARLIEQKEKPIPQNEIATRRDMRSTYTFTIDPKDAKDFDDAISYKAIADNVHEIGIHIADVSHYVRPGSALDEEALKRSLSVYLVDRTIPMLPEVLSNDICSLNPHEDKLTFSAIFTIDDKARIKERWFGKTIIRSSKRYTYEDAEAEMQTLDQSSREPLSILRNVARILRKQKFDAGAIDFDTAEIKCELDARGRPVKFYRKQRLEAHMLVEDYMLLANREVAEFIHKSLENTKSATSAVLYRVHDTPDPERLQDISAFLRVLGHDLEAHDGAVTSSAIRKILASVEGIPQEDMIKTAILRSMAKATYSTYNIGHFGLAFKFYAHFTSPIRRYADLLIHRVLFSILTNAHKTHGLRNVTKIGPETTRKEILAAEAERASLKRKQVEYMSERIGQTFEGVISGISEWGIYIADKETGSEGMVRLSDIGGDYFEYHEKNFTVRGKQTKKSFSVGDRVRFKVKGANVEDRQLDYVLV</sequence>
<evidence type="ECO:0000256" key="4">
    <source>
        <dbReference type="ARBA" id="ARBA00022722"/>
    </source>
</evidence>
<accession>A0A1G2NFS3</accession>
<evidence type="ECO:0000256" key="1">
    <source>
        <dbReference type="ARBA" id="ARBA00001849"/>
    </source>
</evidence>
<keyword evidence="7 8" id="KW-0694">RNA-binding</keyword>
<dbReference type="HAMAP" id="MF_01895">
    <property type="entry name" value="RNase_R"/>
    <property type="match status" value="1"/>
</dbReference>
<dbReference type="SMART" id="SM00316">
    <property type="entry name" value="S1"/>
    <property type="match status" value="1"/>
</dbReference>
<dbReference type="GO" id="GO:0003723">
    <property type="term" value="F:RNA binding"/>
    <property type="evidence" value="ECO:0007669"/>
    <property type="project" value="UniProtKB-UniRule"/>
</dbReference>
<evidence type="ECO:0000256" key="7">
    <source>
        <dbReference type="ARBA" id="ARBA00022884"/>
    </source>
</evidence>
<keyword evidence="3 8" id="KW-0963">Cytoplasm</keyword>
<dbReference type="PROSITE" id="PS50126">
    <property type="entry name" value="S1"/>
    <property type="match status" value="1"/>
</dbReference>
<dbReference type="PROSITE" id="PS01175">
    <property type="entry name" value="RIBONUCLEASE_II"/>
    <property type="match status" value="1"/>
</dbReference>
<dbReference type="InterPro" id="IPR050180">
    <property type="entry name" value="RNR_Ribonuclease"/>
</dbReference>
<dbReference type="InterPro" id="IPR022966">
    <property type="entry name" value="RNase_II/R_CS"/>
</dbReference>
<dbReference type="PANTHER" id="PTHR23355:SF9">
    <property type="entry name" value="DIS3-LIKE EXONUCLEASE 2"/>
    <property type="match status" value="1"/>
</dbReference>
<keyword evidence="6 8" id="KW-0269">Exonuclease</keyword>
<dbReference type="NCBIfam" id="TIGR00358">
    <property type="entry name" value="3_prime_RNase"/>
    <property type="match status" value="1"/>
</dbReference>
<comment type="similarity">
    <text evidence="8">Belongs to the RNR ribonuclease family. RNase R subfamily.</text>
</comment>
<evidence type="ECO:0000259" key="9">
    <source>
        <dbReference type="PROSITE" id="PS50126"/>
    </source>
</evidence>
<dbReference type="STRING" id="1802319.A2928_02385"/>
<name>A0A1G2NFS3_9BACT</name>
<comment type="catalytic activity">
    <reaction evidence="1 8">
        <text>Exonucleolytic cleavage in the 3'- to 5'-direction to yield nucleoside 5'-phosphates.</text>
        <dbReference type="EC" id="3.1.13.1"/>
    </reaction>
</comment>
<organism evidence="10 11">
    <name type="scientific">Candidatus Taylorbacteria bacterium RIFCSPLOWO2_01_FULL_45_15b</name>
    <dbReference type="NCBI Taxonomy" id="1802319"/>
    <lineage>
        <taxon>Bacteria</taxon>
        <taxon>Candidatus Tayloriibacteriota</taxon>
    </lineage>
</organism>